<evidence type="ECO:0000259" key="9">
    <source>
        <dbReference type="PROSITE" id="PS51192"/>
    </source>
</evidence>
<dbReference type="Proteomes" id="UP000054270">
    <property type="component" value="Unassembled WGS sequence"/>
</dbReference>
<dbReference type="SMART" id="SM00490">
    <property type="entry name" value="HELICc"/>
    <property type="match status" value="1"/>
</dbReference>
<evidence type="ECO:0000256" key="7">
    <source>
        <dbReference type="RuleBase" id="RU364117"/>
    </source>
</evidence>
<dbReference type="GO" id="GO:0016887">
    <property type="term" value="F:ATP hydrolysis activity"/>
    <property type="evidence" value="ECO:0007669"/>
    <property type="project" value="RHEA"/>
</dbReference>
<feature type="compositionally biased region" description="Polar residues" evidence="8">
    <location>
        <begin position="552"/>
        <end position="562"/>
    </location>
</feature>
<keyword evidence="4 7" id="KW-0347">Helicase</keyword>
<dbReference type="GO" id="GO:0005524">
    <property type="term" value="F:ATP binding"/>
    <property type="evidence" value="ECO:0007669"/>
    <property type="project" value="UniProtKB-KW"/>
</dbReference>
<evidence type="ECO:0000256" key="6">
    <source>
        <dbReference type="ARBA" id="ARBA00034617"/>
    </source>
</evidence>
<reference evidence="12" key="1">
    <citation type="submission" date="2014-04" db="EMBL/GenBank/DDBJ databases">
        <title>Evolutionary Origins and Diversification of the Mycorrhizal Mutualists.</title>
        <authorList>
            <consortium name="DOE Joint Genome Institute"/>
            <consortium name="Mycorrhizal Genomics Consortium"/>
            <person name="Kohler A."/>
            <person name="Kuo A."/>
            <person name="Nagy L.G."/>
            <person name="Floudas D."/>
            <person name="Copeland A."/>
            <person name="Barry K.W."/>
            <person name="Cichocki N."/>
            <person name="Veneault-Fourrey C."/>
            <person name="LaButti K."/>
            <person name="Lindquist E.A."/>
            <person name="Lipzen A."/>
            <person name="Lundell T."/>
            <person name="Morin E."/>
            <person name="Murat C."/>
            <person name="Riley R."/>
            <person name="Ohm R."/>
            <person name="Sun H."/>
            <person name="Tunlid A."/>
            <person name="Henrissat B."/>
            <person name="Grigoriev I.V."/>
            <person name="Hibbett D.S."/>
            <person name="Martin F."/>
        </authorList>
    </citation>
    <scope>NUCLEOTIDE SEQUENCE [LARGE SCALE GENOMIC DNA]</scope>
    <source>
        <strain evidence="12">FD-334 SS-4</strain>
    </source>
</reference>
<dbReference type="Pfam" id="PF00270">
    <property type="entry name" value="DEAD"/>
    <property type="match status" value="1"/>
</dbReference>
<comment type="similarity">
    <text evidence="1 7">Belongs to the helicase family. RecQ subfamily.</text>
</comment>
<feature type="domain" description="Helicase ATP-binding" evidence="9">
    <location>
        <begin position="86"/>
        <end position="261"/>
    </location>
</feature>
<feature type="domain" description="Helicase C-terminal" evidence="10">
    <location>
        <begin position="292"/>
        <end position="453"/>
    </location>
</feature>
<dbReference type="NCBIfam" id="TIGR00614">
    <property type="entry name" value="recQ_fam"/>
    <property type="match status" value="1"/>
</dbReference>
<feature type="compositionally biased region" description="Basic and acidic residues" evidence="8">
    <location>
        <begin position="15"/>
        <end position="24"/>
    </location>
</feature>
<dbReference type="PANTHER" id="PTHR13710:SF152">
    <property type="entry name" value="ATP-DEPENDENT DNA HELICASE Q5"/>
    <property type="match status" value="1"/>
</dbReference>
<dbReference type="OrthoDB" id="10261556at2759"/>
<dbReference type="InterPro" id="IPR027417">
    <property type="entry name" value="P-loop_NTPase"/>
</dbReference>
<dbReference type="InterPro" id="IPR011545">
    <property type="entry name" value="DEAD/DEAH_box_helicase_dom"/>
</dbReference>
<dbReference type="SUPFAM" id="SSF52540">
    <property type="entry name" value="P-loop containing nucleoside triphosphate hydrolases"/>
    <property type="match status" value="1"/>
</dbReference>
<dbReference type="InterPro" id="IPR001650">
    <property type="entry name" value="Helicase_C-like"/>
</dbReference>
<feature type="region of interest" description="Disordered" evidence="8">
    <location>
        <begin position="524"/>
        <end position="571"/>
    </location>
</feature>
<keyword evidence="12" id="KW-1185">Reference proteome</keyword>
<dbReference type="GO" id="GO:0003676">
    <property type="term" value="F:nucleic acid binding"/>
    <property type="evidence" value="ECO:0007669"/>
    <property type="project" value="InterPro"/>
</dbReference>
<dbReference type="GO" id="GO:0005694">
    <property type="term" value="C:chromosome"/>
    <property type="evidence" value="ECO:0007669"/>
    <property type="project" value="TreeGrafter"/>
</dbReference>
<comment type="catalytic activity">
    <reaction evidence="7">
        <text>ATP + H2O = ADP + phosphate + H(+)</text>
        <dbReference type="Rhea" id="RHEA:13065"/>
        <dbReference type="ChEBI" id="CHEBI:15377"/>
        <dbReference type="ChEBI" id="CHEBI:15378"/>
        <dbReference type="ChEBI" id="CHEBI:30616"/>
        <dbReference type="ChEBI" id="CHEBI:43474"/>
        <dbReference type="ChEBI" id="CHEBI:456216"/>
    </reaction>
</comment>
<dbReference type="Pfam" id="PF00271">
    <property type="entry name" value="Helicase_C"/>
    <property type="match status" value="1"/>
</dbReference>
<evidence type="ECO:0000256" key="1">
    <source>
        <dbReference type="ARBA" id="ARBA00005446"/>
    </source>
</evidence>
<name>A0A0D2L7V5_HYPSF</name>
<proteinExistence type="inferred from homology"/>
<dbReference type="GO" id="GO:0000724">
    <property type="term" value="P:double-strand break repair via homologous recombination"/>
    <property type="evidence" value="ECO:0007669"/>
    <property type="project" value="TreeGrafter"/>
</dbReference>
<dbReference type="PROSITE" id="PS51194">
    <property type="entry name" value="HELICASE_CTER"/>
    <property type="match status" value="1"/>
</dbReference>
<dbReference type="CDD" id="cd17920">
    <property type="entry name" value="DEXHc_RecQ"/>
    <property type="match status" value="1"/>
</dbReference>
<dbReference type="Pfam" id="PF16124">
    <property type="entry name" value="RecQ_Zn_bind"/>
    <property type="match status" value="1"/>
</dbReference>
<evidence type="ECO:0000256" key="4">
    <source>
        <dbReference type="ARBA" id="ARBA00022806"/>
    </source>
</evidence>
<accession>A0A0D2L7V5</accession>
<keyword evidence="3 7" id="KW-0378">Hydrolase</keyword>
<dbReference type="InterPro" id="IPR004589">
    <property type="entry name" value="DNA_helicase_ATP-dep_RecQ"/>
</dbReference>
<dbReference type="InterPro" id="IPR032284">
    <property type="entry name" value="RecQ_Zn-bd"/>
</dbReference>
<evidence type="ECO:0000256" key="3">
    <source>
        <dbReference type="ARBA" id="ARBA00022801"/>
    </source>
</evidence>
<evidence type="ECO:0000313" key="12">
    <source>
        <dbReference type="Proteomes" id="UP000054270"/>
    </source>
</evidence>
<evidence type="ECO:0000313" key="11">
    <source>
        <dbReference type="EMBL" id="KJA23232.1"/>
    </source>
</evidence>
<keyword evidence="2 7" id="KW-0547">Nucleotide-binding</keyword>
<dbReference type="Gene3D" id="3.40.50.300">
    <property type="entry name" value="P-loop containing nucleotide triphosphate hydrolases"/>
    <property type="match status" value="2"/>
</dbReference>
<keyword evidence="5 7" id="KW-0067">ATP-binding</keyword>
<organism evidence="11 12">
    <name type="scientific">Hypholoma sublateritium (strain FD-334 SS-4)</name>
    <dbReference type="NCBI Taxonomy" id="945553"/>
    <lineage>
        <taxon>Eukaryota</taxon>
        <taxon>Fungi</taxon>
        <taxon>Dikarya</taxon>
        <taxon>Basidiomycota</taxon>
        <taxon>Agaricomycotina</taxon>
        <taxon>Agaricomycetes</taxon>
        <taxon>Agaricomycetidae</taxon>
        <taxon>Agaricales</taxon>
        <taxon>Agaricineae</taxon>
        <taxon>Strophariaceae</taxon>
        <taxon>Hypholoma</taxon>
    </lineage>
</organism>
<dbReference type="EC" id="5.6.2.4" evidence="7"/>
<feature type="region of interest" description="Disordered" evidence="8">
    <location>
        <begin position="1"/>
        <end position="55"/>
    </location>
</feature>
<dbReference type="GO" id="GO:0005737">
    <property type="term" value="C:cytoplasm"/>
    <property type="evidence" value="ECO:0007669"/>
    <property type="project" value="TreeGrafter"/>
</dbReference>
<dbReference type="PANTHER" id="PTHR13710">
    <property type="entry name" value="DNA HELICASE RECQ FAMILY MEMBER"/>
    <property type="match status" value="1"/>
</dbReference>
<dbReference type="EMBL" id="KN817544">
    <property type="protein sequence ID" value="KJA23232.1"/>
    <property type="molecule type" value="Genomic_DNA"/>
</dbReference>
<evidence type="ECO:0000256" key="2">
    <source>
        <dbReference type="ARBA" id="ARBA00022741"/>
    </source>
</evidence>
<dbReference type="AlphaFoldDB" id="A0A0D2L7V5"/>
<dbReference type="OMA" id="CKYPGKA"/>
<dbReference type="InterPro" id="IPR014001">
    <property type="entry name" value="Helicase_ATP-bd"/>
</dbReference>
<dbReference type="GO" id="GO:0043138">
    <property type="term" value="F:3'-5' DNA helicase activity"/>
    <property type="evidence" value="ECO:0007669"/>
    <property type="project" value="UniProtKB-EC"/>
</dbReference>
<dbReference type="STRING" id="945553.A0A0D2L7V5"/>
<evidence type="ECO:0000259" key="10">
    <source>
        <dbReference type="PROSITE" id="PS51194"/>
    </source>
</evidence>
<sequence length="808" mass="90939">MLSDSDSDTGNFSESPRKPSKSFDIDLTVDLESDSLATRSSSSRTKGNSREHKVKNLPIKDVSECTRVLHEVFGFSDFKGKQKEIVEAAYLGSDALVVAPTGMGKSLCFQIPAIADKRGISIVVSPLLALMQNQIDSLRQKNVEVASLSSQVGYSEQHEITRQLQLLDPPMKLFYTTPERLCTSEFKKILRTVHKNHNFNRLVVDEAHCISEWGHDFREEYRRIGEIRKQFPDVPIMALTATATDAVREDIIDSLGLDKGRLFLALHQFNRPNLFYEVRYLSSPQSHNQMSEIFDYIMTFYNRRGKPSTGLVYCRMRKTCDELSAFLRGKGLNARPYHRGIPSGALEKTLKGWTKNEPGEPDAVDLVVATVAFGMGIDKGDVRYIIHYDLPKSLEGYYQETGRAGRDGLPAKCILYYSREDSLRVKQFVRNSDPHRVGKNGKSPTHDQRASLSLEMLIKFAENIKTCRHVSICRYFGEIIDDTNSESLKTYCERMCDVCKYPDKTKSRITKLSTIDDARNNVPRRQDNIVPQGSTKARERGADTEGEPFVSSKDSYGQQTYGAQKRSGPDYPENFPKKSKIALAPALVTKPHKSAPGLTKPFKAPTCVRPQAKTLPHALPPTLAQPKPQAEAPQAIPRSLVSRPLISDIDDNMNGNLVQTEDRGVSPALDLPLVELFWDPEHSAKVSVGDRRKQFESLRRSLHRIFTEPINYLFYWEKLSDSELDEDQRNGVLFNAAVELELSALSLSSTLDGYTCRVSSIKDDIKSLFHNGVWDSKDDDVQDVQEVIASLRRCLPSRSKGKGKQRSS</sequence>
<gene>
    <name evidence="11" type="ORF">HYPSUDRAFT_40046</name>
</gene>
<dbReference type="SMART" id="SM00487">
    <property type="entry name" value="DEXDc"/>
    <property type="match status" value="1"/>
</dbReference>
<evidence type="ECO:0000256" key="5">
    <source>
        <dbReference type="ARBA" id="ARBA00022840"/>
    </source>
</evidence>
<evidence type="ECO:0000256" key="8">
    <source>
        <dbReference type="SAM" id="MobiDB-lite"/>
    </source>
</evidence>
<keyword evidence="7" id="KW-0539">Nucleus</keyword>
<dbReference type="GO" id="GO:0009378">
    <property type="term" value="F:four-way junction helicase activity"/>
    <property type="evidence" value="ECO:0007669"/>
    <property type="project" value="TreeGrafter"/>
</dbReference>
<dbReference type="FunFam" id="3.40.50.300:FF:001389">
    <property type="entry name" value="ATP-dependent DNA helicase RecQ"/>
    <property type="match status" value="1"/>
</dbReference>
<dbReference type="PROSITE" id="PS51192">
    <property type="entry name" value="HELICASE_ATP_BIND_1"/>
    <property type="match status" value="1"/>
</dbReference>
<dbReference type="GO" id="GO:0005634">
    <property type="term" value="C:nucleus"/>
    <property type="evidence" value="ECO:0007669"/>
    <property type="project" value="UniProtKB-SubCell"/>
</dbReference>
<comment type="subcellular location">
    <subcellularLocation>
        <location evidence="7">Nucleus</location>
    </subcellularLocation>
</comment>
<comment type="catalytic activity">
    <reaction evidence="6 7">
        <text>Couples ATP hydrolysis with the unwinding of duplex DNA by translocating in the 3'-5' direction.</text>
        <dbReference type="EC" id="5.6.2.4"/>
    </reaction>
</comment>
<protein>
    <recommendedName>
        <fullName evidence="7">ATP-dependent DNA helicase</fullName>
        <ecNumber evidence="7">5.6.2.4</ecNumber>
    </recommendedName>
</protein>